<protein>
    <submittedName>
        <fullName evidence="10">4-hydroxybenzoate polyprenyl transferase</fullName>
    </submittedName>
</protein>
<dbReference type="InterPro" id="IPR044878">
    <property type="entry name" value="UbiA_sf"/>
</dbReference>
<dbReference type="PANTHER" id="PTHR11048">
    <property type="entry name" value="PRENYLTRANSFERASES"/>
    <property type="match status" value="1"/>
</dbReference>
<dbReference type="InterPro" id="IPR000537">
    <property type="entry name" value="UbiA_prenyltransferase"/>
</dbReference>
<keyword evidence="11" id="KW-1185">Reference proteome</keyword>
<evidence type="ECO:0000256" key="2">
    <source>
        <dbReference type="ARBA" id="ARBA00004141"/>
    </source>
</evidence>
<proteinExistence type="inferred from homology"/>
<evidence type="ECO:0000256" key="1">
    <source>
        <dbReference type="ARBA" id="ARBA00001946"/>
    </source>
</evidence>
<feature type="transmembrane region" description="Helical" evidence="9">
    <location>
        <begin position="62"/>
        <end position="83"/>
    </location>
</feature>
<dbReference type="InterPro" id="IPR030470">
    <property type="entry name" value="UbiA_prenylTrfase_CS"/>
</dbReference>
<dbReference type="Pfam" id="PF01040">
    <property type="entry name" value="UbiA"/>
    <property type="match status" value="1"/>
</dbReference>
<name>A0A5C3QTT9_9AGAR</name>
<evidence type="ECO:0000256" key="5">
    <source>
        <dbReference type="ARBA" id="ARBA00022679"/>
    </source>
</evidence>
<evidence type="ECO:0000256" key="3">
    <source>
        <dbReference type="ARBA" id="ARBA00005179"/>
    </source>
</evidence>
<evidence type="ECO:0000256" key="7">
    <source>
        <dbReference type="ARBA" id="ARBA00022989"/>
    </source>
</evidence>
<comment type="similarity">
    <text evidence="4">Belongs to the UbiA prenyltransferase family.</text>
</comment>
<evidence type="ECO:0000256" key="8">
    <source>
        <dbReference type="ARBA" id="ARBA00023136"/>
    </source>
</evidence>
<evidence type="ECO:0000256" key="4">
    <source>
        <dbReference type="ARBA" id="ARBA00005985"/>
    </source>
</evidence>
<dbReference type="FunFam" id="1.20.120.1780:FF:000001">
    <property type="entry name" value="4-hydroxybenzoate octaprenyltransferase"/>
    <property type="match status" value="1"/>
</dbReference>
<dbReference type="PROSITE" id="PS00943">
    <property type="entry name" value="UBIA"/>
    <property type="match status" value="1"/>
</dbReference>
<accession>A0A5C3QTT9</accession>
<feature type="transmembrane region" description="Helical" evidence="9">
    <location>
        <begin position="227"/>
        <end position="247"/>
    </location>
</feature>
<keyword evidence="6 9" id="KW-0812">Transmembrane</keyword>
<evidence type="ECO:0000313" key="11">
    <source>
        <dbReference type="Proteomes" id="UP000305067"/>
    </source>
</evidence>
<dbReference type="InterPro" id="IPR039653">
    <property type="entry name" value="Prenyltransferase"/>
</dbReference>
<dbReference type="AlphaFoldDB" id="A0A5C3QTT9"/>
<comment type="pathway">
    <text evidence="3">Secondary metabolite biosynthesis.</text>
</comment>
<comment type="subcellular location">
    <subcellularLocation>
        <location evidence="2">Membrane</location>
        <topology evidence="2">Multi-pass membrane protein</topology>
    </subcellularLocation>
</comment>
<keyword evidence="8 9" id="KW-0472">Membrane</keyword>
<dbReference type="GO" id="GO:0008412">
    <property type="term" value="F:4-hydroxybenzoate polyprenyltransferase activity"/>
    <property type="evidence" value="ECO:0007669"/>
    <property type="project" value="TreeGrafter"/>
</dbReference>
<dbReference type="Gene3D" id="1.10.357.140">
    <property type="entry name" value="UbiA prenyltransferase"/>
    <property type="match status" value="1"/>
</dbReference>
<keyword evidence="5 10" id="KW-0808">Transferase</keyword>
<sequence>MSTSSSPLSMSLPTNFNWRPFVELSRIDRFAGTMILFWPYAWSITMSARQAQVPLIPYVNGLAAGFLGACLLHSGGCVWNDIIDKDIDARVERTKGRPLPKGTLSVAHAAYFLMPHLLGLAVLAHHLNPIAWRMALITVLPLTGLYPFMKRITYWPQAWLGITLNAPVLLASSVLTPDVSTGAMVLAAGGWCWTMWYDTIYGSQDKKDDVSAGVKSIVLLLQQHTKIALSIFAAGLWLSWTICGFMTSSGPVYFVITTGGGGLLLARDLWTVDVDDPKSCLIAFERNGFLIGPVVWSGFLLDYLLS</sequence>
<dbReference type="STRING" id="1884261.A0A5C3QTT9"/>
<dbReference type="Proteomes" id="UP000305067">
    <property type="component" value="Unassembled WGS sequence"/>
</dbReference>
<dbReference type="OrthoDB" id="18170at2759"/>
<evidence type="ECO:0000313" key="10">
    <source>
        <dbReference type="EMBL" id="TFL03961.1"/>
    </source>
</evidence>
<gene>
    <name evidence="10" type="ORF">BDV98DRAFT_563325</name>
</gene>
<dbReference type="FunFam" id="1.10.357.140:FF:000008">
    <property type="entry name" value="4-hydroxybenzoate octaprenyltransferase"/>
    <property type="match status" value="1"/>
</dbReference>
<dbReference type="Gene3D" id="1.20.120.1780">
    <property type="entry name" value="UbiA prenyltransferase"/>
    <property type="match status" value="1"/>
</dbReference>
<dbReference type="EMBL" id="ML178819">
    <property type="protein sequence ID" value="TFL03961.1"/>
    <property type="molecule type" value="Genomic_DNA"/>
</dbReference>
<comment type="cofactor">
    <cofactor evidence="1">
        <name>Mg(2+)</name>
        <dbReference type="ChEBI" id="CHEBI:18420"/>
    </cofactor>
</comment>
<dbReference type="PANTHER" id="PTHR11048:SF28">
    <property type="entry name" value="4-HYDROXYBENZOATE POLYPRENYLTRANSFERASE, MITOCHONDRIAL"/>
    <property type="match status" value="1"/>
</dbReference>
<evidence type="ECO:0000256" key="6">
    <source>
        <dbReference type="ARBA" id="ARBA00022692"/>
    </source>
</evidence>
<dbReference type="GO" id="GO:0006744">
    <property type="term" value="P:ubiquinone biosynthetic process"/>
    <property type="evidence" value="ECO:0007669"/>
    <property type="project" value="TreeGrafter"/>
</dbReference>
<dbReference type="CDD" id="cd13959">
    <property type="entry name" value="PT_UbiA_COQ2"/>
    <property type="match status" value="1"/>
</dbReference>
<feature type="transmembrane region" description="Helical" evidence="9">
    <location>
        <begin position="130"/>
        <end position="149"/>
    </location>
</feature>
<keyword evidence="7 9" id="KW-1133">Transmembrane helix</keyword>
<evidence type="ECO:0000256" key="9">
    <source>
        <dbReference type="SAM" id="Phobius"/>
    </source>
</evidence>
<feature type="transmembrane region" description="Helical" evidence="9">
    <location>
        <begin position="104"/>
        <end position="124"/>
    </location>
</feature>
<organism evidence="10 11">
    <name type="scientific">Pterulicium gracile</name>
    <dbReference type="NCBI Taxonomy" id="1884261"/>
    <lineage>
        <taxon>Eukaryota</taxon>
        <taxon>Fungi</taxon>
        <taxon>Dikarya</taxon>
        <taxon>Basidiomycota</taxon>
        <taxon>Agaricomycotina</taxon>
        <taxon>Agaricomycetes</taxon>
        <taxon>Agaricomycetidae</taxon>
        <taxon>Agaricales</taxon>
        <taxon>Pleurotineae</taxon>
        <taxon>Pterulaceae</taxon>
        <taxon>Pterulicium</taxon>
    </lineage>
</organism>
<dbReference type="GO" id="GO:0005743">
    <property type="term" value="C:mitochondrial inner membrane"/>
    <property type="evidence" value="ECO:0007669"/>
    <property type="project" value="TreeGrafter"/>
</dbReference>
<reference evidence="10 11" key="1">
    <citation type="journal article" date="2019" name="Nat. Ecol. Evol.">
        <title>Megaphylogeny resolves global patterns of mushroom evolution.</title>
        <authorList>
            <person name="Varga T."/>
            <person name="Krizsan K."/>
            <person name="Foldi C."/>
            <person name="Dima B."/>
            <person name="Sanchez-Garcia M."/>
            <person name="Sanchez-Ramirez S."/>
            <person name="Szollosi G.J."/>
            <person name="Szarkandi J.G."/>
            <person name="Papp V."/>
            <person name="Albert L."/>
            <person name="Andreopoulos W."/>
            <person name="Angelini C."/>
            <person name="Antonin V."/>
            <person name="Barry K.W."/>
            <person name="Bougher N.L."/>
            <person name="Buchanan P."/>
            <person name="Buyck B."/>
            <person name="Bense V."/>
            <person name="Catcheside P."/>
            <person name="Chovatia M."/>
            <person name="Cooper J."/>
            <person name="Damon W."/>
            <person name="Desjardin D."/>
            <person name="Finy P."/>
            <person name="Geml J."/>
            <person name="Haridas S."/>
            <person name="Hughes K."/>
            <person name="Justo A."/>
            <person name="Karasinski D."/>
            <person name="Kautmanova I."/>
            <person name="Kiss B."/>
            <person name="Kocsube S."/>
            <person name="Kotiranta H."/>
            <person name="LaButti K.M."/>
            <person name="Lechner B.E."/>
            <person name="Liimatainen K."/>
            <person name="Lipzen A."/>
            <person name="Lukacs Z."/>
            <person name="Mihaltcheva S."/>
            <person name="Morgado L.N."/>
            <person name="Niskanen T."/>
            <person name="Noordeloos M.E."/>
            <person name="Ohm R.A."/>
            <person name="Ortiz-Santana B."/>
            <person name="Ovrebo C."/>
            <person name="Racz N."/>
            <person name="Riley R."/>
            <person name="Savchenko A."/>
            <person name="Shiryaev A."/>
            <person name="Soop K."/>
            <person name="Spirin V."/>
            <person name="Szebenyi C."/>
            <person name="Tomsovsky M."/>
            <person name="Tulloss R.E."/>
            <person name="Uehling J."/>
            <person name="Grigoriev I.V."/>
            <person name="Vagvolgyi C."/>
            <person name="Papp T."/>
            <person name="Martin F.M."/>
            <person name="Miettinen O."/>
            <person name="Hibbett D.S."/>
            <person name="Nagy L.G."/>
        </authorList>
    </citation>
    <scope>NUCLEOTIDE SEQUENCE [LARGE SCALE GENOMIC DNA]</scope>
    <source>
        <strain evidence="10 11">CBS 309.79</strain>
    </source>
</reference>